<comment type="caution">
    <text evidence="1">The sequence shown here is derived from an EMBL/GenBank/DDBJ whole genome shotgun (WGS) entry which is preliminary data.</text>
</comment>
<evidence type="ECO:0000313" key="2">
    <source>
        <dbReference type="Proteomes" id="UP001060085"/>
    </source>
</evidence>
<evidence type="ECO:0000313" key="1">
    <source>
        <dbReference type="EMBL" id="KAI5679672.1"/>
    </source>
</evidence>
<gene>
    <name evidence="1" type="ORF">M9H77_00899</name>
</gene>
<dbReference type="Proteomes" id="UP001060085">
    <property type="component" value="Linkage Group LG01"/>
</dbReference>
<accession>A0ACC0C3Z8</accession>
<dbReference type="EMBL" id="CM044701">
    <property type="protein sequence ID" value="KAI5679672.1"/>
    <property type="molecule type" value="Genomic_DNA"/>
</dbReference>
<proteinExistence type="predicted"/>
<name>A0ACC0C3Z8_CATRO</name>
<protein>
    <submittedName>
        <fullName evidence="1">Uncharacterized protein</fullName>
    </submittedName>
</protein>
<organism evidence="1 2">
    <name type="scientific">Catharanthus roseus</name>
    <name type="common">Madagascar periwinkle</name>
    <name type="synonym">Vinca rosea</name>
    <dbReference type="NCBI Taxonomy" id="4058"/>
    <lineage>
        <taxon>Eukaryota</taxon>
        <taxon>Viridiplantae</taxon>
        <taxon>Streptophyta</taxon>
        <taxon>Embryophyta</taxon>
        <taxon>Tracheophyta</taxon>
        <taxon>Spermatophyta</taxon>
        <taxon>Magnoliopsida</taxon>
        <taxon>eudicotyledons</taxon>
        <taxon>Gunneridae</taxon>
        <taxon>Pentapetalae</taxon>
        <taxon>asterids</taxon>
        <taxon>lamiids</taxon>
        <taxon>Gentianales</taxon>
        <taxon>Apocynaceae</taxon>
        <taxon>Rauvolfioideae</taxon>
        <taxon>Vinceae</taxon>
        <taxon>Catharanthinae</taxon>
        <taxon>Catharanthus</taxon>
    </lineage>
</organism>
<keyword evidence="2" id="KW-1185">Reference proteome</keyword>
<sequence length="475" mass="51327">MESENGVQVEDEKKGPIRTINEEGSVTDTKENDSVNKGEEVSKESIVSGTSIEAKQSTSGTVVELTKSKSKPRNSNKLSVQSSSKSSKITKDQSNVKGSSSSLFGRKARPTLSQSLSFSSRGSRNDTMRSVDGSTIKSSARQSQTNGARSESRFSNRNVSSVKAASTVANSKEEGANSGAVNRRQTTVGSLPSQSSSSSAKSASTSERTKKAMSEELVNQNPKSIKISILAKVDDDARSTTSSSATPGGQRKAGAPGFSFRLEERAEKRKEFFSKLEEKIQAREEEKCNLQAKSKESQEAEIKQLRKSLTFKATPMPSFYKEPPPKVELKKIPLTRAKSPKLGRNKTTSNNSEKGDSCLSPKVAEEQQSNSPKISLTNGNKSVSASKKFLRRSQSKVQSREPKSGKTKLKPAEGGKNGKTSAEEESKELVVDNSTEHHEEEETDIIKSEKNSAEVDNAPTLSPPPKPVLEVTVEG</sequence>
<reference evidence="2" key="1">
    <citation type="journal article" date="2023" name="Nat. Plants">
        <title>Single-cell RNA sequencing provides a high-resolution roadmap for understanding the multicellular compartmentation of specialized metabolism.</title>
        <authorList>
            <person name="Sun S."/>
            <person name="Shen X."/>
            <person name="Li Y."/>
            <person name="Li Y."/>
            <person name="Wang S."/>
            <person name="Li R."/>
            <person name="Zhang H."/>
            <person name="Shen G."/>
            <person name="Guo B."/>
            <person name="Wei J."/>
            <person name="Xu J."/>
            <person name="St-Pierre B."/>
            <person name="Chen S."/>
            <person name="Sun C."/>
        </authorList>
    </citation>
    <scope>NUCLEOTIDE SEQUENCE [LARGE SCALE GENOMIC DNA]</scope>
</reference>